<dbReference type="PANTHER" id="PTHR44591">
    <property type="entry name" value="STRESS RESPONSE REGULATOR PROTEIN 1"/>
    <property type="match status" value="1"/>
</dbReference>
<evidence type="ECO:0000256" key="1">
    <source>
        <dbReference type="ARBA" id="ARBA00022553"/>
    </source>
</evidence>
<dbReference type="InterPro" id="IPR001789">
    <property type="entry name" value="Sig_transdc_resp-reg_receiver"/>
</dbReference>
<dbReference type="Pfam" id="PF00072">
    <property type="entry name" value="Response_reg"/>
    <property type="match status" value="1"/>
</dbReference>
<proteinExistence type="predicted"/>
<organism evidence="4 5">
    <name type="scientific">Flagellimonas ochracea</name>
    <dbReference type="NCBI Taxonomy" id="2696472"/>
    <lineage>
        <taxon>Bacteria</taxon>
        <taxon>Pseudomonadati</taxon>
        <taxon>Bacteroidota</taxon>
        <taxon>Flavobacteriia</taxon>
        <taxon>Flavobacteriales</taxon>
        <taxon>Flavobacteriaceae</taxon>
        <taxon>Flagellimonas</taxon>
    </lineage>
</organism>
<reference evidence="4" key="1">
    <citation type="submission" date="2020-01" db="EMBL/GenBank/DDBJ databases">
        <title>Muricauda ochracea sp. nov., isolated from a tidal flat of Garorim bay in Korea.</title>
        <authorList>
            <person name="Kim D."/>
            <person name="Yoo Y."/>
            <person name="Kim J.-J."/>
        </authorList>
    </citation>
    <scope>NUCLEOTIDE SEQUENCE</scope>
    <source>
        <strain evidence="4">JGD-17</strain>
    </source>
</reference>
<sequence length="125" mass="14079">MTGARILIIEDDTCILDNTAELLELEGYMVMTASDGKRGMEKIMLSPPDLIICDLLMPKMDGLTLLQKLGKHPRFKKIPFIFSSAKSENTDIKKGLDSGADDYLVKPFDFEDLLRAIRKCLVKQK</sequence>
<dbReference type="AlphaFoldDB" id="A0A964WX11"/>
<protein>
    <submittedName>
        <fullName evidence="4">Response regulator</fullName>
    </submittedName>
</protein>
<evidence type="ECO:0000313" key="5">
    <source>
        <dbReference type="Proteomes" id="UP000667650"/>
    </source>
</evidence>
<dbReference type="GO" id="GO:0000160">
    <property type="term" value="P:phosphorelay signal transduction system"/>
    <property type="evidence" value="ECO:0007669"/>
    <property type="project" value="InterPro"/>
</dbReference>
<dbReference type="InterPro" id="IPR050595">
    <property type="entry name" value="Bact_response_regulator"/>
</dbReference>
<name>A0A964WX11_9FLAO</name>
<evidence type="ECO:0000259" key="3">
    <source>
        <dbReference type="PROSITE" id="PS50110"/>
    </source>
</evidence>
<accession>A0A964WX11</accession>
<dbReference type="InterPro" id="IPR011006">
    <property type="entry name" value="CheY-like_superfamily"/>
</dbReference>
<feature type="modified residue" description="4-aspartylphosphate" evidence="2">
    <location>
        <position position="54"/>
    </location>
</feature>
<comment type="caution">
    <text evidence="4">The sequence shown here is derived from an EMBL/GenBank/DDBJ whole genome shotgun (WGS) entry which is preliminary data.</text>
</comment>
<feature type="domain" description="Response regulatory" evidence="3">
    <location>
        <begin position="5"/>
        <end position="121"/>
    </location>
</feature>
<dbReference type="RefSeq" id="WP_166522696.1">
    <property type="nucleotide sequence ID" value="NZ_JAAABI010000001.1"/>
</dbReference>
<gene>
    <name evidence="4" type="ORF">GTQ34_05295</name>
</gene>
<dbReference type="SUPFAM" id="SSF52172">
    <property type="entry name" value="CheY-like"/>
    <property type="match status" value="1"/>
</dbReference>
<dbReference type="Proteomes" id="UP000667650">
    <property type="component" value="Unassembled WGS sequence"/>
</dbReference>
<dbReference type="CDD" id="cd17574">
    <property type="entry name" value="REC_OmpR"/>
    <property type="match status" value="1"/>
</dbReference>
<keyword evidence="1 2" id="KW-0597">Phosphoprotein</keyword>
<dbReference type="Gene3D" id="3.40.50.2300">
    <property type="match status" value="1"/>
</dbReference>
<evidence type="ECO:0000313" key="4">
    <source>
        <dbReference type="EMBL" id="NAY91328.1"/>
    </source>
</evidence>
<dbReference type="EMBL" id="JAAABI010000001">
    <property type="protein sequence ID" value="NAY91328.1"/>
    <property type="molecule type" value="Genomic_DNA"/>
</dbReference>
<keyword evidence="5" id="KW-1185">Reference proteome</keyword>
<evidence type="ECO:0000256" key="2">
    <source>
        <dbReference type="PROSITE-ProRule" id="PRU00169"/>
    </source>
</evidence>
<dbReference type="SMART" id="SM00448">
    <property type="entry name" value="REC"/>
    <property type="match status" value="1"/>
</dbReference>
<dbReference type="PROSITE" id="PS50110">
    <property type="entry name" value="RESPONSE_REGULATORY"/>
    <property type="match status" value="1"/>
</dbReference>
<dbReference type="PANTHER" id="PTHR44591:SF3">
    <property type="entry name" value="RESPONSE REGULATORY DOMAIN-CONTAINING PROTEIN"/>
    <property type="match status" value="1"/>
</dbReference>